<dbReference type="SMART" id="SM00034">
    <property type="entry name" value="CLECT"/>
    <property type="match status" value="1"/>
</dbReference>
<feature type="transmembrane region" description="Helical" evidence="3">
    <location>
        <begin position="41"/>
        <end position="63"/>
    </location>
</feature>
<reference evidence="5" key="2">
    <citation type="submission" date="2021-03" db="UniProtKB">
        <authorList>
            <consortium name="Ensembl"/>
        </authorList>
    </citation>
    <scope>IDENTIFICATION</scope>
</reference>
<dbReference type="InterPro" id="IPR018378">
    <property type="entry name" value="C-type_lectin_CS"/>
</dbReference>
<evidence type="ECO:0000313" key="5">
    <source>
        <dbReference type="Ensembl" id="ENSXETP00000110292"/>
    </source>
</evidence>
<dbReference type="SUPFAM" id="SSF56436">
    <property type="entry name" value="C-type lectin-like"/>
    <property type="match status" value="1"/>
</dbReference>
<dbReference type="InterPro" id="IPR016186">
    <property type="entry name" value="C-type_lectin-like/link_sf"/>
</dbReference>
<dbReference type="Ensembl" id="ENSXETT00000115496">
    <property type="protein sequence ID" value="ENSXETP00000110292"/>
    <property type="gene ID" value="ENSXETG00000048263"/>
</dbReference>
<name>A0A803JQN0_XENTR</name>
<dbReference type="InterPro" id="IPR001304">
    <property type="entry name" value="C-type_lectin-like"/>
</dbReference>
<dbReference type="PANTHER" id="PTHR46746">
    <property type="entry name" value="KILLER CELL LECTIN-LIKE RECEPTOR SUBFAMILY F MEMBER 2"/>
    <property type="match status" value="1"/>
</dbReference>
<dbReference type="AlphaFoldDB" id="A0A803JQN0"/>
<dbReference type="CDD" id="cd03590">
    <property type="entry name" value="CLECT_DC-SIGN_like"/>
    <property type="match status" value="1"/>
</dbReference>
<dbReference type="Pfam" id="PF00059">
    <property type="entry name" value="Lectin_C"/>
    <property type="match status" value="1"/>
</dbReference>
<dbReference type="PANTHER" id="PTHR46746:SF9">
    <property type="entry name" value="CD209 ANTIGEN-LIKE PROTEIN C-LIKE"/>
    <property type="match status" value="1"/>
</dbReference>
<dbReference type="GeneTree" id="ENSGT01030000234575"/>
<accession>A0A803JQN0</accession>
<dbReference type="PROSITE" id="PS50041">
    <property type="entry name" value="C_TYPE_LECTIN_2"/>
    <property type="match status" value="1"/>
</dbReference>
<dbReference type="InterPro" id="IPR033989">
    <property type="entry name" value="CD209-like_CTLD"/>
</dbReference>
<dbReference type="PROSITE" id="PS00615">
    <property type="entry name" value="C_TYPE_LECTIN_1"/>
    <property type="match status" value="1"/>
</dbReference>
<dbReference type="InterPro" id="IPR016187">
    <property type="entry name" value="CTDL_fold"/>
</dbReference>
<keyword evidence="3" id="KW-0812">Transmembrane</keyword>
<dbReference type="GO" id="GO:0030246">
    <property type="term" value="F:carbohydrate binding"/>
    <property type="evidence" value="ECO:0007669"/>
    <property type="project" value="UniProtKB-KW"/>
</dbReference>
<keyword evidence="1" id="KW-0430">Lectin</keyword>
<protein>
    <recommendedName>
        <fullName evidence="4">C-type lectin domain-containing protein</fullName>
    </recommendedName>
</protein>
<keyword evidence="3" id="KW-0472">Membrane</keyword>
<dbReference type="InParanoid" id="A0A803JQN0"/>
<evidence type="ECO:0000256" key="1">
    <source>
        <dbReference type="ARBA" id="ARBA00022734"/>
    </source>
</evidence>
<organism evidence="5">
    <name type="scientific">Xenopus tropicalis</name>
    <name type="common">Western clawed frog</name>
    <name type="synonym">Silurana tropicalis</name>
    <dbReference type="NCBI Taxonomy" id="8364"/>
    <lineage>
        <taxon>Eukaryota</taxon>
        <taxon>Metazoa</taxon>
        <taxon>Chordata</taxon>
        <taxon>Craniata</taxon>
        <taxon>Vertebrata</taxon>
        <taxon>Euteleostomi</taxon>
        <taxon>Amphibia</taxon>
        <taxon>Batrachia</taxon>
        <taxon>Anura</taxon>
        <taxon>Pipoidea</taxon>
        <taxon>Pipidae</taxon>
        <taxon>Xenopodinae</taxon>
        <taxon>Xenopus</taxon>
        <taxon>Silurana</taxon>
    </lineage>
</organism>
<evidence type="ECO:0000256" key="3">
    <source>
        <dbReference type="SAM" id="Phobius"/>
    </source>
</evidence>
<evidence type="ECO:0000259" key="4">
    <source>
        <dbReference type="PROSITE" id="PS50041"/>
    </source>
</evidence>
<keyword evidence="2" id="KW-1015">Disulfide bond</keyword>
<evidence type="ECO:0000256" key="2">
    <source>
        <dbReference type="ARBA" id="ARBA00023157"/>
    </source>
</evidence>
<feature type="domain" description="C-type lectin" evidence="4">
    <location>
        <begin position="128"/>
        <end position="246"/>
    </location>
</feature>
<proteinExistence type="predicted"/>
<dbReference type="InterPro" id="IPR051379">
    <property type="entry name" value="C-type_Lectin_Receptor_IMM"/>
</dbReference>
<keyword evidence="3" id="KW-1133">Transmembrane helix</keyword>
<reference evidence="5" key="1">
    <citation type="journal article" date="2010" name="Science">
        <title>The genome of the Western clawed frog Xenopus tropicalis.</title>
        <authorList>
            <person name="Hellsten U."/>
            <person name="Harland R.M."/>
            <person name="Gilchrist M.J."/>
            <person name="Hendrix D."/>
            <person name="Jurka J."/>
            <person name="Kapitonov V."/>
            <person name="Ovcharenko I."/>
            <person name="Putnam N.H."/>
            <person name="Shu S."/>
            <person name="Taher L."/>
            <person name="Blitz I.L."/>
            <person name="Blumberg B."/>
            <person name="Dichmann D.S."/>
            <person name="Dubchak I."/>
            <person name="Amaya E."/>
            <person name="Detter J.C."/>
            <person name="Fletcher R."/>
            <person name="Gerhard D.S."/>
            <person name="Goodstein D."/>
            <person name="Graves T."/>
            <person name="Grigoriev I.V."/>
            <person name="Grimwood J."/>
            <person name="Kawashima T."/>
            <person name="Lindquist E."/>
            <person name="Lucas S.M."/>
            <person name="Mead P.E."/>
            <person name="Mitros T."/>
            <person name="Ogino H."/>
            <person name="Ohta Y."/>
            <person name="Poliakov A.V."/>
            <person name="Pollet N."/>
            <person name="Robert J."/>
            <person name="Salamov A."/>
            <person name="Sater A.K."/>
            <person name="Schmutz J."/>
            <person name="Terry A."/>
            <person name="Vize P.D."/>
            <person name="Warren W.C."/>
            <person name="Wells D."/>
            <person name="Wills A."/>
            <person name="Wilson R.K."/>
            <person name="Zimmerman L.B."/>
            <person name="Zorn A.M."/>
            <person name="Grainger R."/>
            <person name="Grammer T."/>
            <person name="Khokha M.K."/>
            <person name="Richardson P.M."/>
            <person name="Rokhsar D.S."/>
        </authorList>
    </citation>
    <scope>NUCLEOTIDE SEQUENCE [LARGE SCALE GENOMIC DNA]</scope>
    <source>
        <strain evidence="5">Nigerian</strain>
    </source>
</reference>
<sequence length="281" mass="32003">MESEITYAEILFPQGSGVSKLTGGKINTPLKKLAASKRHHLLVVLTCGILLLCSIVMTVMYILTSVNLHKASEEYKALNSILLQLQAESEKLHLKFLRCIPCSSQACELTKSSNSLKCSMCPEGWLIHNASCYYFSKEQLAWEQSKNACESRDSNLLIINSLDEQKFITKNRKCGNFWMGLNDLQKESEFRWVDGSAVEVRYWSKWQPDNYRDAEHCATIGDIGCAINDENWNDDRCENPYLYVCEKGAETVLDLGNISGTIRSHSSQSFPQQERYYRLLQ</sequence>
<dbReference type="Gene3D" id="3.10.100.10">
    <property type="entry name" value="Mannose-Binding Protein A, subunit A"/>
    <property type="match status" value="1"/>
</dbReference>